<evidence type="ECO:0000313" key="3">
    <source>
        <dbReference type="Proteomes" id="UP000265520"/>
    </source>
</evidence>
<organism evidence="2 3">
    <name type="scientific">Trifolium medium</name>
    <dbReference type="NCBI Taxonomy" id="97028"/>
    <lineage>
        <taxon>Eukaryota</taxon>
        <taxon>Viridiplantae</taxon>
        <taxon>Streptophyta</taxon>
        <taxon>Embryophyta</taxon>
        <taxon>Tracheophyta</taxon>
        <taxon>Spermatophyta</taxon>
        <taxon>Magnoliopsida</taxon>
        <taxon>eudicotyledons</taxon>
        <taxon>Gunneridae</taxon>
        <taxon>Pentapetalae</taxon>
        <taxon>rosids</taxon>
        <taxon>fabids</taxon>
        <taxon>Fabales</taxon>
        <taxon>Fabaceae</taxon>
        <taxon>Papilionoideae</taxon>
        <taxon>50 kb inversion clade</taxon>
        <taxon>NPAAA clade</taxon>
        <taxon>Hologalegina</taxon>
        <taxon>IRL clade</taxon>
        <taxon>Trifolieae</taxon>
        <taxon>Trifolium</taxon>
    </lineage>
</organism>
<dbReference type="AlphaFoldDB" id="A0A392SS34"/>
<feature type="signal peptide" evidence="1">
    <location>
        <begin position="1"/>
        <end position="18"/>
    </location>
</feature>
<protein>
    <submittedName>
        <fullName evidence="2">Uncharacterized protein</fullName>
    </submittedName>
</protein>
<name>A0A392SS34_9FABA</name>
<proteinExistence type="predicted"/>
<dbReference type="Proteomes" id="UP000265520">
    <property type="component" value="Unassembled WGS sequence"/>
</dbReference>
<evidence type="ECO:0000313" key="2">
    <source>
        <dbReference type="EMBL" id="MCI51673.1"/>
    </source>
</evidence>
<keyword evidence="1" id="KW-0732">Signal</keyword>
<keyword evidence="3" id="KW-1185">Reference proteome</keyword>
<evidence type="ECO:0000256" key="1">
    <source>
        <dbReference type="SAM" id="SignalP"/>
    </source>
</evidence>
<comment type="caution">
    <text evidence="2">The sequence shown here is derived from an EMBL/GenBank/DDBJ whole genome shotgun (WGS) entry which is preliminary data.</text>
</comment>
<dbReference type="EMBL" id="LXQA010435507">
    <property type="protein sequence ID" value="MCI51673.1"/>
    <property type="molecule type" value="Genomic_DNA"/>
</dbReference>
<feature type="non-terminal residue" evidence="2">
    <location>
        <position position="42"/>
    </location>
</feature>
<sequence>MQMKLWVLIAARRTVCLAQDAGAGYIFLQLLCSAARERERGR</sequence>
<reference evidence="2 3" key="1">
    <citation type="journal article" date="2018" name="Front. Plant Sci.">
        <title>Red Clover (Trifolium pratense) and Zigzag Clover (T. medium) - A Picture of Genomic Similarities and Differences.</title>
        <authorList>
            <person name="Dluhosova J."/>
            <person name="Istvanek J."/>
            <person name="Nedelnik J."/>
            <person name="Repkova J."/>
        </authorList>
    </citation>
    <scope>NUCLEOTIDE SEQUENCE [LARGE SCALE GENOMIC DNA]</scope>
    <source>
        <strain evidence="3">cv. 10/8</strain>
        <tissue evidence="2">Leaf</tissue>
    </source>
</reference>
<accession>A0A392SS34</accession>
<feature type="chain" id="PRO_5017278326" evidence="1">
    <location>
        <begin position="19"/>
        <end position="42"/>
    </location>
</feature>